<dbReference type="Pfam" id="PF00512">
    <property type="entry name" value="HisKA"/>
    <property type="match status" value="1"/>
</dbReference>
<dbReference type="SUPFAM" id="SSF47384">
    <property type="entry name" value="Homodimeric domain of signal transducing histidine kinase"/>
    <property type="match status" value="1"/>
</dbReference>
<dbReference type="GO" id="GO:0000155">
    <property type="term" value="F:phosphorelay sensor kinase activity"/>
    <property type="evidence" value="ECO:0007669"/>
    <property type="project" value="InterPro"/>
</dbReference>
<keyword evidence="10 12" id="KW-0472">Membrane</keyword>
<evidence type="ECO:0000259" key="14">
    <source>
        <dbReference type="PROSITE" id="PS50885"/>
    </source>
</evidence>
<keyword evidence="4" id="KW-0597">Phosphoprotein</keyword>
<feature type="domain" description="Histidine kinase" evidence="13">
    <location>
        <begin position="282"/>
        <end position="504"/>
    </location>
</feature>
<evidence type="ECO:0000256" key="9">
    <source>
        <dbReference type="ARBA" id="ARBA00023012"/>
    </source>
</evidence>
<dbReference type="SMART" id="SM00388">
    <property type="entry name" value="HisKA"/>
    <property type="match status" value="1"/>
</dbReference>
<evidence type="ECO:0000313" key="15">
    <source>
        <dbReference type="EMBL" id="OZI36073.1"/>
    </source>
</evidence>
<dbReference type="SMART" id="SM00387">
    <property type="entry name" value="HATPase_c"/>
    <property type="match status" value="1"/>
</dbReference>
<evidence type="ECO:0000256" key="1">
    <source>
        <dbReference type="ARBA" id="ARBA00000085"/>
    </source>
</evidence>
<dbReference type="PRINTS" id="PR00344">
    <property type="entry name" value="BCTRLSENSOR"/>
</dbReference>
<dbReference type="PANTHER" id="PTHR45436">
    <property type="entry name" value="SENSOR HISTIDINE KINASE YKOH"/>
    <property type="match status" value="1"/>
</dbReference>
<keyword evidence="8 12" id="KW-1133">Transmembrane helix</keyword>
<name>A0A261SIA2_9BORD</name>
<feature type="coiled-coil region" evidence="11">
    <location>
        <begin position="262"/>
        <end position="328"/>
    </location>
</feature>
<dbReference type="Gene3D" id="3.30.565.10">
    <property type="entry name" value="Histidine kinase-like ATPase, C-terminal domain"/>
    <property type="match status" value="1"/>
</dbReference>
<evidence type="ECO:0000256" key="6">
    <source>
        <dbReference type="ARBA" id="ARBA00022692"/>
    </source>
</evidence>
<dbReference type="InterPro" id="IPR003661">
    <property type="entry name" value="HisK_dim/P_dom"/>
</dbReference>
<evidence type="ECO:0000256" key="3">
    <source>
        <dbReference type="ARBA" id="ARBA00012438"/>
    </source>
</evidence>
<dbReference type="OrthoDB" id="9809766at2"/>
<dbReference type="InterPro" id="IPR050428">
    <property type="entry name" value="TCS_sensor_his_kinase"/>
</dbReference>
<sequence>MNLSIATAGLRRRLPRAASAWASFWRGERAHSAAAQADSPAALYNSHFRQASCVAFIFLLVTLTSIGWGQNLLEQVMIRHVKDMITAEIRARQAPGGRDAVQQLALQLGHLEVTTPRRERAVAVEAPDGALVYGLDELLSPDLCPAPGRACNGWLRSARNGVDGMREWLGYAYPLPQGGRYIVAYDILPMLNRIYPVPLVVGLSVFTALLLSLGVGMYSSFDATKRINRIRQAMARFARGETETRVTLLGRHDEFDQLGKDVNAALERIDFLMEEVRNAANHIAHELRTPLTRLQQRLSNVADMALGNAALSEEVERAEEEIRHIQYLFRTVMRISEIETGRCHHECDLIDARRLFDDMQDYYSVLADERQLRIETLADPALRLSGDRALLFQALINLLDNAIKYAPAGSTITLLARPHAAGVELGVADEGPGIETDQRGQAVQRFRRLTRDRSITGHGLGLPLVQAVAALHDGTLVLTDNDLAGPAQPRARGLMAVLRLPQQAAHSTPPTCS</sequence>
<feature type="domain" description="HAMP" evidence="14">
    <location>
        <begin position="221"/>
        <end position="274"/>
    </location>
</feature>
<dbReference type="EC" id="2.7.13.3" evidence="3"/>
<dbReference type="Pfam" id="PF02518">
    <property type="entry name" value="HATPase_c"/>
    <property type="match status" value="1"/>
</dbReference>
<reference evidence="15 16" key="1">
    <citation type="submission" date="2017-05" db="EMBL/GenBank/DDBJ databases">
        <title>Complete and WGS of Bordetella genogroups.</title>
        <authorList>
            <person name="Spilker T."/>
            <person name="LiPuma J."/>
        </authorList>
    </citation>
    <scope>NUCLEOTIDE SEQUENCE [LARGE SCALE GENOMIC DNA]</scope>
    <source>
        <strain evidence="15 16">AU17610</strain>
    </source>
</reference>
<evidence type="ECO:0000256" key="5">
    <source>
        <dbReference type="ARBA" id="ARBA00022679"/>
    </source>
</evidence>
<comment type="catalytic activity">
    <reaction evidence="1">
        <text>ATP + protein L-histidine = ADP + protein N-phospho-L-histidine.</text>
        <dbReference type="EC" id="2.7.13.3"/>
    </reaction>
</comment>
<comment type="caution">
    <text evidence="15">The sequence shown here is derived from an EMBL/GenBank/DDBJ whole genome shotgun (WGS) entry which is preliminary data.</text>
</comment>
<dbReference type="PROSITE" id="PS50885">
    <property type="entry name" value="HAMP"/>
    <property type="match status" value="1"/>
</dbReference>
<dbReference type="InterPro" id="IPR036890">
    <property type="entry name" value="HATPase_C_sf"/>
</dbReference>
<organism evidence="15 16">
    <name type="scientific">Bordetella genomosp. 1</name>
    <dbReference type="NCBI Taxonomy" id="1395607"/>
    <lineage>
        <taxon>Bacteria</taxon>
        <taxon>Pseudomonadati</taxon>
        <taxon>Pseudomonadota</taxon>
        <taxon>Betaproteobacteria</taxon>
        <taxon>Burkholderiales</taxon>
        <taxon>Alcaligenaceae</taxon>
        <taxon>Bordetella</taxon>
    </lineage>
</organism>
<protein>
    <recommendedName>
        <fullName evidence="3">histidine kinase</fullName>
        <ecNumber evidence="3">2.7.13.3</ecNumber>
    </recommendedName>
</protein>
<feature type="transmembrane region" description="Helical" evidence="12">
    <location>
        <begin position="47"/>
        <end position="69"/>
    </location>
</feature>
<dbReference type="Gene3D" id="1.10.287.130">
    <property type="match status" value="1"/>
</dbReference>
<evidence type="ECO:0000256" key="8">
    <source>
        <dbReference type="ARBA" id="ARBA00022989"/>
    </source>
</evidence>
<dbReference type="EMBL" id="NEVL01000003">
    <property type="protein sequence ID" value="OZI36073.1"/>
    <property type="molecule type" value="Genomic_DNA"/>
</dbReference>
<dbReference type="SUPFAM" id="SSF55874">
    <property type="entry name" value="ATPase domain of HSP90 chaperone/DNA topoisomerase II/histidine kinase"/>
    <property type="match status" value="1"/>
</dbReference>
<dbReference type="InterPro" id="IPR005467">
    <property type="entry name" value="His_kinase_dom"/>
</dbReference>
<evidence type="ECO:0000256" key="10">
    <source>
        <dbReference type="ARBA" id="ARBA00023136"/>
    </source>
</evidence>
<accession>A0A261SIA2</accession>
<evidence type="ECO:0000313" key="16">
    <source>
        <dbReference type="Proteomes" id="UP000217005"/>
    </source>
</evidence>
<dbReference type="SMART" id="SM00304">
    <property type="entry name" value="HAMP"/>
    <property type="match status" value="1"/>
</dbReference>
<keyword evidence="6 12" id="KW-0812">Transmembrane</keyword>
<evidence type="ECO:0000256" key="4">
    <source>
        <dbReference type="ARBA" id="ARBA00022553"/>
    </source>
</evidence>
<evidence type="ECO:0000259" key="13">
    <source>
        <dbReference type="PROSITE" id="PS50109"/>
    </source>
</evidence>
<dbReference type="InterPro" id="IPR036097">
    <property type="entry name" value="HisK_dim/P_sf"/>
</dbReference>
<dbReference type="Proteomes" id="UP000217005">
    <property type="component" value="Unassembled WGS sequence"/>
</dbReference>
<dbReference type="PANTHER" id="PTHR45436:SF8">
    <property type="entry name" value="HISTIDINE KINASE"/>
    <property type="match status" value="1"/>
</dbReference>
<dbReference type="InterPro" id="IPR004358">
    <property type="entry name" value="Sig_transdc_His_kin-like_C"/>
</dbReference>
<dbReference type="CDD" id="cd00075">
    <property type="entry name" value="HATPase"/>
    <property type="match status" value="1"/>
</dbReference>
<dbReference type="Pfam" id="PF00672">
    <property type="entry name" value="HAMP"/>
    <property type="match status" value="1"/>
</dbReference>
<dbReference type="GO" id="GO:0005886">
    <property type="term" value="C:plasma membrane"/>
    <property type="evidence" value="ECO:0007669"/>
    <property type="project" value="TreeGrafter"/>
</dbReference>
<dbReference type="AlphaFoldDB" id="A0A261SIA2"/>
<keyword evidence="11" id="KW-0175">Coiled coil</keyword>
<dbReference type="RefSeq" id="WP_094826882.1">
    <property type="nucleotide sequence ID" value="NZ_NEVL01000003.1"/>
</dbReference>
<feature type="transmembrane region" description="Helical" evidence="12">
    <location>
        <begin position="199"/>
        <end position="221"/>
    </location>
</feature>
<keyword evidence="5" id="KW-0808">Transferase</keyword>
<evidence type="ECO:0000256" key="2">
    <source>
        <dbReference type="ARBA" id="ARBA00004370"/>
    </source>
</evidence>
<keyword evidence="7" id="KW-0418">Kinase</keyword>
<evidence type="ECO:0000256" key="7">
    <source>
        <dbReference type="ARBA" id="ARBA00022777"/>
    </source>
</evidence>
<keyword evidence="9" id="KW-0902">Two-component regulatory system</keyword>
<dbReference type="PROSITE" id="PS50109">
    <property type="entry name" value="HIS_KIN"/>
    <property type="match status" value="1"/>
</dbReference>
<gene>
    <name evidence="15" type="ORF">CEG14_13645</name>
</gene>
<evidence type="ECO:0000256" key="11">
    <source>
        <dbReference type="SAM" id="Coils"/>
    </source>
</evidence>
<proteinExistence type="predicted"/>
<evidence type="ECO:0000256" key="12">
    <source>
        <dbReference type="SAM" id="Phobius"/>
    </source>
</evidence>
<dbReference type="Gene3D" id="6.10.340.10">
    <property type="match status" value="1"/>
</dbReference>
<dbReference type="InterPro" id="IPR003660">
    <property type="entry name" value="HAMP_dom"/>
</dbReference>
<comment type="subcellular location">
    <subcellularLocation>
        <location evidence="2">Membrane</location>
    </subcellularLocation>
</comment>
<dbReference type="CDD" id="cd06225">
    <property type="entry name" value="HAMP"/>
    <property type="match status" value="1"/>
</dbReference>
<dbReference type="InterPro" id="IPR003594">
    <property type="entry name" value="HATPase_dom"/>
</dbReference>
<dbReference type="SUPFAM" id="SSF158472">
    <property type="entry name" value="HAMP domain-like"/>
    <property type="match status" value="1"/>
</dbReference>